<comment type="caution">
    <text evidence="1">The sequence shown here is derived from an EMBL/GenBank/DDBJ whole genome shotgun (WGS) entry which is preliminary data.</text>
</comment>
<accession>A0A7W4P6F0</accession>
<organism evidence="1 2">
    <name type="scientific">Gluconacetobacter johannae</name>
    <dbReference type="NCBI Taxonomy" id="112140"/>
    <lineage>
        <taxon>Bacteria</taxon>
        <taxon>Pseudomonadati</taxon>
        <taxon>Pseudomonadota</taxon>
        <taxon>Alphaproteobacteria</taxon>
        <taxon>Acetobacterales</taxon>
        <taxon>Acetobacteraceae</taxon>
        <taxon>Gluconacetobacter</taxon>
    </lineage>
</organism>
<proteinExistence type="predicted"/>
<dbReference type="RefSeq" id="WP_182943010.1">
    <property type="nucleotide sequence ID" value="NZ_JABEQH010000009.1"/>
</dbReference>
<gene>
    <name evidence="1" type="ORF">HLH21_07765</name>
</gene>
<name>A0A7W4P6F0_9PROT</name>
<sequence>MRIVFPYIAQPHQTLHSLPIALEIARRHPGIAVHVACLSQAHEDYARYLAGFYPDSQVTFDRLHLPALLRRRMDRRGQDVLTKMAALLYNKNYFSGFQAIVVPERTSLYLRTMGVRAPRLIWTSHGAGDRAIGFARDVRDFDFILMAGRKLENRFLAQGSLRPGHYVTGIYAKFDMVRRLHQQAPPLFPNERPTVLYNPHFSRKLSSWHKFGLKVLDYFATQDQYNLVFAPHYRLFDGRRTEADALVRAYAGISHMLIDPGSTRSIDMTYTMGADLYLGDVSSQVAEFLITPRPCLFLDAHAANWRDNPNYRFWTLGNVVTSTDSLGQSIDRAYTMQADFLERQKSYIRDTFGLSDAGPTAPAGADAIVEFLRKAGQ</sequence>
<dbReference type="Proteomes" id="UP000561066">
    <property type="component" value="Unassembled WGS sequence"/>
</dbReference>
<dbReference type="EMBL" id="JABEQH010000009">
    <property type="protein sequence ID" value="MBB2175830.1"/>
    <property type="molecule type" value="Genomic_DNA"/>
</dbReference>
<dbReference type="InterPro" id="IPR043148">
    <property type="entry name" value="TagF_C"/>
</dbReference>
<protein>
    <submittedName>
        <fullName evidence="1">Sensor domain-containing protein</fullName>
    </submittedName>
</protein>
<evidence type="ECO:0000313" key="2">
    <source>
        <dbReference type="Proteomes" id="UP000561066"/>
    </source>
</evidence>
<reference evidence="1 2" key="1">
    <citation type="submission" date="2020-04" db="EMBL/GenBank/DDBJ databases">
        <title>Description of novel Gluconacetobacter.</title>
        <authorList>
            <person name="Sombolestani A."/>
        </authorList>
    </citation>
    <scope>NUCLEOTIDE SEQUENCE [LARGE SCALE GENOMIC DNA]</scope>
    <source>
        <strain evidence="1 2">LMG 21312</strain>
    </source>
</reference>
<keyword evidence="2" id="KW-1185">Reference proteome</keyword>
<dbReference type="Gene3D" id="3.40.50.12580">
    <property type="match status" value="1"/>
</dbReference>
<dbReference type="AlphaFoldDB" id="A0A7W4P6F0"/>
<evidence type="ECO:0000313" key="1">
    <source>
        <dbReference type="EMBL" id="MBB2175830.1"/>
    </source>
</evidence>